<dbReference type="Proteomes" id="UP001321186">
    <property type="component" value="Unassembled WGS sequence"/>
</dbReference>
<proteinExistence type="predicted"/>
<dbReference type="RefSeq" id="WP_269010479.1">
    <property type="nucleotide sequence ID" value="NZ_JAANOH010000004.1"/>
</dbReference>
<dbReference type="InterPro" id="IPR032710">
    <property type="entry name" value="NTF2-like_dom_sf"/>
</dbReference>
<evidence type="ECO:0000259" key="1">
    <source>
        <dbReference type="Pfam" id="PF14534"/>
    </source>
</evidence>
<reference evidence="2 3" key="1">
    <citation type="submission" date="2020-03" db="EMBL/GenBank/DDBJ databases">
        <authorList>
            <person name="Pitt A."/>
            <person name="Hahn M.W."/>
        </authorList>
    </citation>
    <scope>NUCLEOTIDE SEQUENCE [LARGE SCALE GENOMIC DNA]</scope>
    <source>
        <strain evidence="2 3">5A-MARBSE</strain>
    </source>
</reference>
<feature type="domain" description="DUF4440" evidence="1">
    <location>
        <begin position="37"/>
        <end position="138"/>
    </location>
</feature>
<gene>
    <name evidence="2" type="ORF">G9H61_10545</name>
</gene>
<name>A0ABT4JI44_9BACT</name>
<dbReference type="EMBL" id="JAANOH010000004">
    <property type="protein sequence ID" value="MCZ2475888.1"/>
    <property type="molecule type" value="Genomic_DNA"/>
</dbReference>
<dbReference type="InterPro" id="IPR027843">
    <property type="entry name" value="DUF4440"/>
</dbReference>
<evidence type="ECO:0000313" key="3">
    <source>
        <dbReference type="Proteomes" id="UP001321186"/>
    </source>
</evidence>
<sequence>MKKNILFTCLSVLIFIGGNLDLSAQAPTDSLHQPIIRFFDGFSQMNASLFKENTTPDFVLYEAGMIWTNDTLTQKVKPNPTFPFERKNTFSFLSTEQQGDMAWVSYWNQAVIRRGDQIRNARWLESVVLVRQSGRWKIRMMHSTPMK</sequence>
<organism evidence="2 3">
    <name type="scientific">Aquirufa ecclesiirivi</name>
    <dbReference type="NCBI Taxonomy" id="2715124"/>
    <lineage>
        <taxon>Bacteria</taxon>
        <taxon>Pseudomonadati</taxon>
        <taxon>Bacteroidota</taxon>
        <taxon>Cytophagia</taxon>
        <taxon>Cytophagales</taxon>
        <taxon>Flectobacillaceae</taxon>
        <taxon>Aquirufa</taxon>
    </lineage>
</organism>
<protein>
    <submittedName>
        <fullName evidence="2">Nuclear transport factor 2 family protein</fullName>
    </submittedName>
</protein>
<comment type="caution">
    <text evidence="2">The sequence shown here is derived from an EMBL/GenBank/DDBJ whole genome shotgun (WGS) entry which is preliminary data.</text>
</comment>
<dbReference type="Pfam" id="PF14534">
    <property type="entry name" value="DUF4440"/>
    <property type="match status" value="1"/>
</dbReference>
<accession>A0ABT4JI44</accession>
<dbReference type="Gene3D" id="3.10.450.50">
    <property type="match status" value="1"/>
</dbReference>
<evidence type="ECO:0000313" key="2">
    <source>
        <dbReference type="EMBL" id="MCZ2475888.1"/>
    </source>
</evidence>
<keyword evidence="3" id="KW-1185">Reference proteome</keyword>
<dbReference type="SUPFAM" id="SSF54427">
    <property type="entry name" value="NTF2-like"/>
    <property type="match status" value="1"/>
</dbReference>